<dbReference type="EMBL" id="JANPWB010000011">
    <property type="protein sequence ID" value="KAJ1123651.1"/>
    <property type="molecule type" value="Genomic_DNA"/>
</dbReference>
<reference evidence="1" key="1">
    <citation type="journal article" date="2022" name="bioRxiv">
        <title>Sequencing and chromosome-scale assembly of the giantPleurodeles waltlgenome.</title>
        <authorList>
            <person name="Brown T."/>
            <person name="Elewa A."/>
            <person name="Iarovenko S."/>
            <person name="Subramanian E."/>
            <person name="Araus A.J."/>
            <person name="Petzold A."/>
            <person name="Susuki M."/>
            <person name="Suzuki K.-i.T."/>
            <person name="Hayashi T."/>
            <person name="Toyoda A."/>
            <person name="Oliveira C."/>
            <person name="Osipova E."/>
            <person name="Leigh N.D."/>
            <person name="Simon A."/>
            <person name="Yun M.H."/>
        </authorList>
    </citation>
    <scope>NUCLEOTIDE SEQUENCE</scope>
    <source>
        <strain evidence="1">20211129_DDA</strain>
        <tissue evidence="1">Liver</tissue>
    </source>
</reference>
<dbReference type="Proteomes" id="UP001066276">
    <property type="component" value="Chromosome 7"/>
</dbReference>
<protein>
    <submittedName>
        <fullName evidence="1">Uncharacterized protein</fullName>
    </submittedName>
</protein>
<dbReference type="Gene3D" id="3.30.70.1820">
    <property type="entry name" value="L1 transposable element, RRM domain"/>
    <property type="match status" value="1"/>
</dbReference>
<organism evidence="1 2">
    <name type="scientific">Pleurodeles waltl</name>
    <name type="common">Iberian ribbed newt</name>
    <dbReference type="NCBI Taxonomy" id="8319"/>
    <lineage>
        <taxon>Eukaryota</taxon>
        <taxon>Metazoa</taxon>
        <taxon>Chordata</taxon>
        <taxon>Craniata</taxon>
        <taxon>Vertebrata</taxon>
        <taxon>Euteleostomi</taxon>
        <taxon>Amphibia</taxon>
        <taxon>Batrachia</taxon>
        <taxon>Caudata</taxon>
        <taxon>Salamandroidea</taxon>
        <taxon>Salamandridae</taxon>
        <taxon>Pleurodelinae</taxon>
        <taxon>Pleurodeles</taxon>
    </lineage>
</organism>
<dbReference type="InterPro" id="IPR004244">
    <property type="entry name" value="Transposase_22"/>
</dbReference>
<dbReference type="AlphaFoldDB" id="A0AAV7P5V2"/>
<dbReference type="PANTHER" id="PTHR11505">
    <property type="entry name" value="L1 TRANSPOSABLE ELEMENT-RELATED"/>
    <property type="match status" value="1"/>
</dbReference>
<gene>
    <name evidence="1" type="ORF">NDU88_002119</name>
</gene>
<name>A0AAV7P5V2_PLEWA</name>
<evidence type="ECO:0000313" key="2">
    <source>
        <dbReference type="Proteomes" id="UP001066276"/>
    </source>
</evidence>
<keyword evidence="2" id="KW-1185">Reference proteome</keyword>
<proteinExistence type="predicted"/>
<evidence type="ECO:0000313" key="1">
    <source>
        <dbReference type="EMBL" id="KAJ1123651.1"/>
    </source>
</evidence>
<accession>A0AAV7P5V2</accession>
<comment type="caution">
    <text evidence="1">The sequence shown here is derived from an EMBL/GenBank/DDBJ whole genome shotgun (WGS) entry which is preliminary data.</text>
</comment>
<sequence length="242" mass="27079">MPGGRSATKHSSKPAWQLLFSEALHLTKPTPSPVQSPEMAGTGKVTTMDRILPEITAVSRWLEGMDLAITSLTSETKSICLDIAGFQSRVTRLEHRMVTVEDHMHTVLDKDQELGFLHSKLIDLEDRSQRDNIHLFGFLEQAEGADTPSFLRTVFPELTETVFDPPLEFQKAHCLGPRRNDSSSKPRLIIACLLRHEQVCQLLTVARACGPIKTNGYEICMMADFSRDSNECRGDSCHFALK</sequence>